<evidence type="ECO:0000313" key="2">
    <source>
        <dbReference type="Proteomes" id="UP001056291"/>
    </source>
</evidence>
<dbReference type="EMBL" id="CP098747">
    <property type="protein sequence ID" value="USG59779.1"/>
    <property type="molecule type" value="Genomic_DNA"/>
</dbReference>
<keyword evidence="2" id="KW-1185">Reference proteome</keyword>
<dbReference type="Proteomes" id="UP001056291">
    <property type="component" value="Chromosome"/>
</dbReference>
<evidence type="ECO:0000313" key="1">
    <source>
        <dbReference type="EMBL" id="USG59779.1"/>
    </source>
</evidence>
<accession>A0ABY4W3A6</accession>
<sequence length="97" mass="11015">MMNDTNVKLEISALQADISRYRLQTQEGSMIDIATLPERVMDIHRRVQIAAPEHRPELSLLLTNVIGALDELSRDVQTQHDLVTRNIDVLEGPRAKE</sequence>
<name>A0ABY4W3A6_9PROT</name>
<dbReference type="RefSeq" id="WP_251932549.1">
    <property type="nucleotide sequence ID" value="NZ_CP098747.1"/>
</dbReference>
<reference evidence="1" key="1">
    <citation type="submission" date="2022-06" db="EMBL/GenBank/DDBJ databases">
        <title>Sneathiella actinostolidae sp. nov., isolated from a sea anemonein the Western Pacific Ocean.</title>
        <authorList>
            <person name="Wei M.J."/>
        </authorList>
    </citation>
    <scope>NUCLEOTIDE SEQUENCE</scope>
    <source>
        <strain evidence="1">PHK-P5</strain>
    </source>
</reference>
<protein>
    <submittedName>
        <fullName evidence="1">Uncharacterized protein</fullName>
    </submittedName>
</protein>
<organism evidence="1 2">
    <name type="scientific">Sneathiella marina</name>
    <dbReference type="NCBI Taxonomy" id="2950108"/>
    <lineage>
        <taxon>Bacteria</taxon>
        <taxon>Pseudomonadati</taxon>
        <taxon>Pseudomonadota</taxon>
        <taxon>Alphaproteobacteria</taxon>
        <taxon>Sneathiellales</taxon>
        <taxon>Sneathiellaceae</taxon>
        <taxon>Sneathiella</taxon>
    </lineage>
</organism>
<gene>
    <name evidence="1" type="ORF">NBZ79_11380</name>
</gene>
<proteinExistence type="predicted"/>